<dbReference type="GO" id="GO:0051075">
    <property type="term" value="F:S-adenosylmethionine:tRNA ribosyltransferase-isomerase activity"/>
    <property type="evidence" value="ECO:0007669"/>
    <property type="project" value="UniProtKB-EC"/>
</dbReference>
<name>A0A517SBR3_9PLAN</name>
<evidence type="ECO:0000256" key="13">
    <source>
        <dbReference type="HAMAP-Rule" id="MF_00113"/>
    </source>
</evidence>
<keyword evidence="15" id="KW-1185">Reference proteome</keyword>
<organism evidence="14 15">
    <name type="scientific">Caulifigura coniformis</name>
    <dbReference type="NCBI Taxonomy" id="2527983"/>
    <lineage>
        <taxon>Bacteria</taxon>
        <taxon>Pseudomonadati</taxon>
        <taxon>Planctomycetota</taxon>
        <taxon>Planctomycetia</taxon>
        <taxon>Planctomycetales</taxon>
        <taxon>Planctomycetaceae</taxon>
        <taxon>Caulifigura</taxon>
    </lineage>
</organism>
<proteinExistence type="inferred from homology"/>
<dbReference type="Proteomes" id="UP000315700">
    <property type="component" value="Chromosome"/>
</dbReference>
<evidence type="ECO:0000256" key="6">
    <source>
        <dbReference type="ARBA" id="ARBA00022691"/>
    </source>
</evidence>
<keyword evidence="5 13" id="KW-0808">Transferase</keyword>
<evidence type="ECO:0000256" key="3">
    <source>
        <dbReference type="ARBA" id="ARBA00011245"/>
    </source>
</evidence>
<comment type="subunit">
    <text evidence="3 13">Monomer.</text>
</comment>
<evidence type="ECO:0000256" key="10">
    <source>
        <dbReference type="ARBA" id="ARBA00066503"/>
    </source>
</evidence>
<dbReference type="KEGG" id="ccos:Pan44_15910"/>
<evidence type="ECO:0000256" key="9">
    <source>
        <dbReference type="ARBA" id="ARBA00061210"/>
    </source>
</evidence>
<evidence type="ECO:0000313" key="14">
    <source>
        <dbReference type="EMBL" id="QDT53569.1"/>
    </source>
</evidence>
<evidence type="ECO:0000256" key="5">
    <source>
        <dbReference type="ARBA" id="ARBA00022679"/>
    </source>
</evidence>
<evidence type="ECO:0000256" key="12">
    <source>
        <dbReference type="ARBA" id="ARBA00076160"/>
    </source>
</evidence>
<dbReference type="PANTHER" id="PTHR30307:SF0">
    <property type="entry name" value="S-ADENOSYLMETHIONINE:TRNA RIBOSYLTRANSFERASE-ISOMERASE"/>
    <property type="match status" value="1"/>
</dbReference>
<gene>
    <name evidence="13 14" type="primary">queA</name>
    <name evidence="14" type="ORF">Pan44_15910</name>
</gene>
<dbReference type="Gene3D" id="3.40.1780.10">
    <property type="entry name" value="QueA-like"/>
    <property type="match status" value="2"/>
</dbReference>
<comment type="subcellular location">
    <subcellularLocation>
        <location evidence="1 13">Cytoplasm</location>
    </subcellularLocation>
</comment>
<dbReference type="NCBIfam" id="NF001140">
    <property type="entry name" value="PRK00147.1"/>
    <property type="match status" value="1"/>
</dbReference>
<dbReference type="InterPro" id="IPR042119">
    <property type="entry name" value="QueA_dom2"/>
</dbReference>
<dbReference type="EC" id="2.4.99.17" evidence="10 13"/>
<dbReference type="EMBL" id="CP036271">
    <property type="protein sequence ID" value="QDT53569.1"/>
    <property type="molecule type" value="Genomic_DNA"/>
</dbReference>
<dbReference type="RefSeq" id="WP_145028884.1">
    <property type="nucleotide sequence ID" value="NZ_CP036271.1"/>
</dbReference>
<dbReference type="Pfam" id="PF02547">
    <property type="entry name" value="Queuosine_synth"/>
    <property type="match status" value="1"/>
</dbReference>
<keyword evidence="7 13" id="KW-0671">Queuosine biosynthesis</keyword>
<dbReference type="Gene3D" id="2.40.10.240">
    <property type="entry name" value="QueA-like"/>
    <property type="match status" value="1"/>
</dbReference>
<dbReference type="FunFam" id="3.40.1780.10:FF:000001">
    <property type="entry name" value="S-adenosylmethionine:tRNA ribosyltransferase-isomerase"/>
    <property type="match status" value="1"/>
</dbReference>
<comment type="function">
    <text evidence="13">Transfers and isomerizes the ribose moiety from AdoMet to the 7-aminomethyl group of 7-deazaguanine (preQ1-tRNA) to give epoxyqueuosine (oQ-tRNA).</text>
</comment>
<keyword evidence="14" id="KW-0328">Glycosyltransferase</keyword>
<keyword evidence="6 13" id="KW-0949">S-adenosyl-L-methionine</keyword>
<protein>
    <recommendedName>
        <fullName evidence="11 13">S-adenosylmethionine:tRNA ribosyltransferase-isomerase</fullName>
        <ecNumber evidence="10 13">2.4.99.17</ecNumber>
    </recommendedName>
    <alternativeName>
        <fullName evidence="12 13">Queuosine biosynthesis protein QueA</fullName>
    </alternativeName>
</protein>
<dbReference type="FunCoup" id="A0A517SBR3">
    <property type="interactions" value="409"/>
</dbReference>
<evidence type="ECO:0000256" key="1">
    <source>
        <dbReference type="ARBA" id="ARBA00004496"/>
    </source>
</evidence>
<dbReference type="InterPro" id="IPR003699">
    <property type="entry name" value="QueA"/>
</dbReference>
<dbReference type="InParanoid" id="A0A517SBR3"/>
<comment type="similarity">
    <text evidence="9 13">Belongs to the QueA family.</text>
</comment>
<evidence type="ECO:0000256" key="11">
    <source>
        <dbReference type="ARBA" id="ARBA00069325"/>
    </source>
</evidence>
<dbReference type="HAMAP" id="MF_00113">
    <property type="entry name" value="QueA"/>
    <property type="match status" value="1"/>
</dbReference>
<dbReference type="AlphaFoldDB" id="A0A517SBR3"/>
<dbReference type="InterPro" id="IPR042118">
    <property type="entry name" value="QueA_dom1"/>
</dbReference>
<dbReference type="NCBIfam" id="TIGR00113">
    <property type="entry name" value="queA"/>
    <property type="match status" value="1"/>
</dbReference>
<evidence type="ECO:0000256" key="4">
    <source>
        <dbReference type="ARBA" id="ARBA00022490"/>
    </source>
</evidence>
<accession>A0A517SBR3</accession>
<dbReference type="SUPFAM" id="SSF111337">
    <property type="entry name" value="QueA-like"/>
    <property type="match status" value="1"/>
</dbReference>
<dbReference type="UniPathway" id="UPA00392"/>
<dbReference type="OrthoDB" id="9805933at2"/>
<reference evidence="14 15" key="1">
    <citation type="submission" date="2019-02" db="EMBL/GenBank/DDBJ databases">
        <title>Deep-cultivation of Planctomycetes and their phenomic and genomic characterization uncovers novel biology.</title>
        <authorList>
            <person name="Wiegand S."/>
            <person name="Jogler M."/>
            <person name="Boedeker C."/>
            <person name="Pinto D."/>
            <person name="Vollmers J."/>
            <person name="Rivas-Marin E."/>
            <person name="Kohn T."/>
            <person name="Peeters S.H."/>
            <person name="Heuer A."/>
            <person name="Rast P."/>
            <person name="Oberbeckmann S."/>
            <person name="Bunk B."/>
            <person name="Jeske O."/>
            <person name="Meyerdierks A."/>
            <person name="Storesund J.E."/>
            <person name="Kallscheuer N."/>
            <person name="Luecker S."/>
            <person name="Lage O.M."/>
            <person name="Pohl T."/>
            <person name="Merkel B.J."/>
            <person name="Hornburger P."/>
            <person name="Mueller R.-W."/>
            <person name="Bruemmer F."/>
            <person name="Labrenz M."/>
            <person name="Spormann A.M."/>
            <person name="Op den Camp H."/>
            <person name="Overmann J."/>
            <person name="Amann R."/>
            <person name="Jetten M.S.M."/>
            <person name="Mascher T."/>
            <person name="Medema M.H."/>
            <person name="Devos D.P."/>
            <person name="Kaster A.-K."/>
            <person name="Ovreas L."/>
            <person name="Rohde M."/>
            <person name="Galperin M.Y."/>
            <person name="Jogler C."/>
        </authorList>
    </citation>
    <scope>NUCLEOTIDE SEQUENCE [LARGE SCALE GENOMIC DNA]</scope>
    <source>
        <strain evidence="14 15">Pan44</strain>
    </source>
</reference>
<evidence type="ECO:0000256" key="2">
    <source>
        <dbReference type="ARBA" id="ARBA00004691"/>
    </source>
</evidence>
<dbReference type="GO" id="GO:0008616">
    <property type="term" value="P:tRNA queuosine(34) biosynthetic process"/>
    <property type="evidence" value="ECO:0007669"/>
    <property type="project" value="UniProtKB-UniRule"/>
</dbReference>
<dbReference type="GO" id="GO:0005737">
    <property type="term" value="C:cytoplasm"/>
    <property type="evidence" value="ECO:0007669"/>
    <property type="project" value="UniProtKB-SubCell"/>
</dbReference>
<sequence>MPDLDRLSAYDYPLPEDLIAHLPADRRDASRLMTLDRDSGAIGHRRFTELPDLLQPGDLLVLNDTRVLPAKLVGVRESTGGRWEGLFLGLDAEGRWDLIAKTRGSIQPGETIAIAAAGEPAPLRLELAARTQTGGWRMKPLAPGTHLELLARFGQMPLPPYIERADPSELDRERYQTTYSRVPGAVAAPTAGLHFTPEVFDRCDARGIGHTFVTLHVGIGTFRPVSVENLADHQMHSEWGAVPQDTVDAIRDTKERGGRVIAVGTTSVRTLESAAGEGELQAWSGETSIFIRPPYAFRVIDGLVTNFHLPKSTLLMLVSALAGREAMLRAYQVAIEERYRFFSYGDAMLITGAP</sequence>
<comment type="pathway">
    <text evidence="2 13">tRNA modification; tRNA-queuosine biosynthesis.</text>
</comment>
<evidence type="ECO:0000256" key="7">
    <source>
        <dbReference type="ARBA" id="ARBA00022785"/>
    </source>
</evidence>
<keyword evidence="14" id="KW-0413">Isomerase</keyword>
<evidence type="ECO:0000256" key="8">
    <source>
        <dbReference type="ARBA" id="ARBA00052751"/>
    </source>
</evidence>
<dbReference type="InterPro" id="IPR036100">
    <property type="entry name" value="QueA_sf"/>
</dbReference>
<keyword evidence="4 13" id="KW-0963">Cytoplasm</keyword>
<dbReference type="PANTHER" id="PTHR30307">
    <property type="entry name" value="S-ADENOSYLMETHIONINE:TRNA RIBOSYLTRANSFERASE-ISOMERASE"/>
    <property type="match status" value="1"/>
</dbReference>
<comment type="catalytic activity">
    <reaction evidence="8 13">
        <text>7-aminomethyl-7-carbaguanosine(34) in tRNA + S-adenosyl-L-methionine = epoxyqueuosine(34) in tRNA + adenine + L-methionine + 2 H(+)</text>
        <dbReference type="Rhea" id="RHEA:32155"/>
        <dbReference type="Rhea" id="RHEA-COMP:10342"/>
        <dbReference type="Rhea" id="RHEA-COMP:18582"/>
        <dbReference type="ChEBI" id="CHEBI:15378"/>
        <dbReference type="ChEBI" id="CHEBI:16708"/>
        <dbReference type="ChEBI" id="CHEBI:57844"/>
        <dbReference type="ChEBI" id="CHEBI:59789"/>
        <dbReference type="ChEBI" id="CHEBI:82833"/>
        <dbReference type="ChEBI" id="CHEBI:194443"/>
        <dbReference type="EC" id="2.4.99.17"/>
    </reaction>
</comment>
<evidence type="ECO:0000313" key="15">
    <source>
        <dbReference type="Proteomes" id="UP000315700"/>
    </source>
</evidence>